<dbReference type="EMBL" id="JBHSMT010000023">
    <property type="protein sequence ID" value="MFC5474882.1"/>
    <property type="molecule type" value="Genomic_DNA"/>
</dbReference>
<protein>
    <recommendedName>
        <fullName evidence="3">DUF1902 domain-containing protein</fullName>
    </recommendedName>
</protein>
<keyword evidence="2" id="KW-1185">Reference proteome</keyword>
<reference evidence="2" key="1">
    <citation type="journal article" date="2019" name="Int. J. Syst. Evol. Microbiol.">
        <title>The Global Catalogue of Microorganisms (GCM) 10K type strain sequencing project: providing services to taxonomists for standard genome sequencing and annotation.</title>
        <authorList>
            <consortium name="The Broad Institute Genomics Platform"/>
            <consortium name="The Broad Institute Genome Sequencing Center for Infectious Disease"/>
            <person name="Wu L."/>
            <person name="Ma J."/>
        </authorList>
    </citation>
    <scope>NUCLEOTIDE SEQUENCE [LARGE SCALE GENOMIC DNA]</scope>
    <source>
        <strain evidence="2">JCM 17066</strain>
    </source>
</reference>
<gene>
    <name evidence="1" type="ORF">ACFPM8_13045</name>
</gene>
<sequence length="71" mass="8048">MLLQKYRRSKGQCLLYTIEYDQGQYYIQRDGDMKKAVPDAIVAGVAPHEATAELMLRTAIADIERLAGMEE</sequence>
<evidence type="ECO:0000313" key="1">
    <source>
        <dbReference type="EMBL" id="MFC5474882.1"/>
    </source>
</evidence>
<organism evidence="1 2">
    <name type="scientific">Paraherbaspirillum soli</name>
    <dbReference type="NCBI Taxonomy" id="631222"/>
    <lineage>
        <taxon>Bacteria</taxon>
        <taxon>Pseudomonadati</taxon>
        <taxon>Pseudomonadota</taxon>
        <taxon>Betaproteobacteria</taxon>
        <taxon>Burkholderiales</taxon>
        <taxon>Oxalobacteraceae</taxon>
        <taxon>Paraherbaspirillum</taxon>
    </lineage>
</organism>
<name>A0ABW0MCR9_9BURK</name>
<dbReference type="Proteomes" id="UP001596045">
    <property type="component" value="Unassembled WGS sequence"/>
</dbReference>
<evidence type="ECO:0008006" key="3">
    <source>
        <dbReference type="Google" id="ProtNLM"/>
    </source>
</evidence>
<evidence type="ECO:0000313" key="2">
    <source>
        <dbReference type="Proteomes" id="UP001596045"/>
    </source>
</evidence>
<dbReference type="RefSeq" id="WP_378997989.1">
    <property type="nucleotide sequence ID" value="NZ_JBHSMT010000023.1"/>
</dbReference>
<proteinExistence type="predicted"/>
<accession>A0ABW0MCR9</accession>
<comment type="caution">
    <text evidence="1">The sequence shown here is derived from an EMBL/GenBank/DDBJ whole genome shotgun (WGS) entry which is preliminary data.</text>
</comment>